<gene>
    <name evidence="6" type="ORF">OV079_50440</name>
</gene>
<feature type="compositionally biased region" description="Basic and acidic residues" evidence="4">
    <location>
        <begin position="1"/>
        <end position="28"/>
    </location>
</feature>
<evidence type="ECO:0000256" key="3">
    <source>
        <dbReference type="ARBA" id="ARBA00023054"/>
    </source>
</evidence>
<accession>A0A9X3J2B0</accession>
<feature type="domain" description="CusB-like beta-barrel" evidence="5">
    <location>
        <begin position="135"/>
        <end position="210"/>
    </location>
</feature>
<keyword evidence="7" id="KW-1185">Reference proteome</keyword>
<dbReference type="EMBL" id="JAPNKE010000002">
    <property type="protein sequence ID" value="MCY1013617.1"/>
    <property type="molecule type" value="Genomic_DNA"/>
</dbReference>
<dbReference type="RefSeq" id="WP_267778835.1">
    <property type="nucleotide sequence ID" value="NZ_JAPNKE010000002.1"/>
</dbReference>
<dbReference type="PANTHER" id="PTHR32347">
    <property type="entry name" value="EFFLUX SYSTEM COMPONENT YKNX-RELATED"/>
    <property type="match status" value="1"/>
</dbReference>
<organism evidence="6 7">
    <name type="scientific">Nannocystis pusilla</name>
    <dbReference type="NCBI Taxonomy" id="889268"/>
    <lineage>
        <taxon>Bacteria</taxon>
        <taxon>Pseudomonadati</taxon>
        <taxon>Myxococcota</taxon>
        <taxon>Polyangia</taxon>
        <taxon>Nannocystales</taxon>
        <taxon>Nannocystaceae</taxon>
        <taxon>Nannocystis</taxon>
    </lineage>
</organism>
<evidence type="ECO:0000256" key="4">
    <source>
        <dbReference type="SAM" id="MobiDB-lite"/>
    </source>
</evidence>
<dbReference type="AlphaFoldDB" id="A0A9X3J2B0"/>
<dbReference type="Gene3D" id="2.40.50.100">
    <property type="match status" value="1"/>
</dbReference>
<dbReference type="SUPFAM" id="SSF111369">
    <property type="entry name" value="HlyD-like secretion proteins"/>
    <property type="match status" value="1"/>
</dbReference>
<sequence length="290" mass="31230">MRQDLARRRGRAGARELARGPHRTDRSRGGGGTDRTRAPAGRGAVPERRGVSRGARCHRVRRRAERRAGAERSRPLGLQRAGSRIVDTNLARAEIRSPIDGIVIRRSVEPGQSVAAAFQSPELFLLAEDLDHMEVRVAIDEADIGQVRAGQRAQFTVDAYPNEAFPAVLTEVRNAAELTQNVVTYEAVLAVDNPGLKLRPGMTASVRVITAEEADALLVPNAALRFTPPGHEDSRNHADGVFVVSEGGRPRFVPLTIELTDGAHTSVRGDLVAGEPVLVDLAAAKHGKKG</sequence>
<dbReference type="InterPro" id="IPR058792">
    <property type="entry name" value="Beta-barrel_RND_2"/>
</dbReference>
<dbReference type="Gene3D" id="2.40.30.170">
    <property type="match status" value="1"/>
</dbReference>
<evidence type="ECO:0000256" key="1">
    <source>
        <dbReference type="ARBA" id="ARBA00004196"/>
    </source>
</evidence>
<evidence type="ECO:0000313" key="7">
    <source>
        <dbReference type="Proteomes" id="UP001150924"/>
    </source>
</evidence>
<evidence type="ECO:0000313" key="6">
    <source>
        <dbReference type="EMBL" id="MCY1013617.1"/>
    </source>
</evidence>
<dbReference type="FunFam" id="2.40.30.170:FF:000010">
    <property type="entry name" value="Efflux RND transporter periplasmic adaptor subunit"/>
    <property type="match status" value="1"/>
</dbReference>
<evidence type="ECO:0000256" key="2">
    <source>
        <dbReference type="ARBA" id="ARBA00009477"/>
    </source>
</evidence>
<dbReference type="InterPro" id="IPR050465">
    <property type="entry name" value="UPF0194_transport"/>
</dbReference>
<keyword evidence="3" id="KW-0175">Coiled coil</keyword>
<dbReference type="Pfam" id="PF25954">
    <property type="entry name" value="Beta-barrel_RND_2"/>
    <property type="match status" value="1"/>
</dbReference>
<proteinExistence type="inferred from homology"/>
<dbReference type="Proteomes" id="UP001150924">
    <property type="component" value="Unassembled WGS sequence"/>
</dbReference>
<comment type="subcellular location">
    <subcellularLocation>
        <location evidence="1">Cell envelope</location>
    </subcellularLocation>
</comment>
<dbReference type="GO" id="GO:0030313">
    <property type="term" value="C:cell envelope"/>
    <property type="evidence" value="ECO:0007669"/>
    <property type="project" value="UniProtKB-SubCell"/>
</dbReference>
<feature type="region of interest" description="Disordered" evidence="4">
    <location>
        <begin position="1"/>
        <end position="75"/>
    </location>
</feature>
<comment type="caution">
    <text evidence="6">The sequence shown here is derived from an EMBL/GenBank/DDBJ whole genome shotgun (WGS) entry which is preliminary data.</text>
</comment>
<reference evidence="6" key="1">
    <citation type="submission" date="2022-11" db="EMBL/GenBank/DDBJ databases">
        <title>Minimal conservation of predation-associated metabolite biosynthetic gene clusters underscores biosynthetic potential of Myxococcota including descriptions for ten novel species: Archangium lansinium sp. nov., Myxococcus landrumus sp. nov., Nannocystis bai.</title>
        <authorList>
            <person name="Ahearne A."/>
            <person name="Stevens C."/>
            <person name="Phillips K."/>
        </authorList>
    </citation>
    <scope>NUCLEOTIDE SEQUENCE</scope>
    <source>
        <strain evidence="6">Na p29</strain>
    </source>
</reference>
<name>A0A9X3J2B0_9BACT</name>
<comment type="similarity">
    <text evidence="2">Belongs to the membrane fusion protein (MFP) (TC 8.A.1) family.</text>
</comment>
<feature type="compositionally biased region" description="Basic residues" evidence="4">
    <location>
        <begin position="55"/>
        <end position="65"/>
    </location>
</feature>
<evidence type="ECO:0000259" key="5">
    <source>
        <dbReference type="Pfam" id="PF25954"/>
    </source>
</evidence>
<protein>
    <submittedName>
        <fullName evidence="6">Efflux RND transporter periplasmic adaptor subunit</fullName>
    </submittedName>
</protein>
<dbReference type="PANTHER" id="PTHR32347:SF14">
    <property type="entry name" value="EFFLUX SYSTEM COMPONENT YKNX-RELATED"/>
    <property type="match status" value="1"/>
</dbReference>